<dbReference type="CDD" id="cd15904">
    <property type="entry name" value="TSPO_MBR"/>
    <property type="match status" value="2"/>
</dbReference>
<evidence type="ECO:0000313" key="8">
    <source>
        <dbReference type="WBParaSite" id="maker-uti_cns_0004099-snap-gene-0.2-mRNA-1"/>
    </source>
</evidence>
<sequence length="319" mass="35596">MDTVLASMLTVLQAAAFIIFPNVGGAVGSIVTGKELKDWYLKLNKPPWTPPNWVFPPMWIFLYSCIGFASWIVFLHVGFQNVGMYLYAAQLALNWAWSPLFFGAHWVALAALDMMAMIGLSIACGIEFYQVNPVAGALIVPYLLWLTPGCAMSHLLANASAYLKPAAFVIAPHLGGAFGAIVTRNEIPVWYRRINKPPWTPPNWVFGPMWSFLYTSIGYSSWLIYKELGLQNKPMYLFGAQLALNWAWSPLFFGAHRVGLSVIDMVGMLGLAALCAKEFRPVSQTAFRLMLPYLGWLSLALSINVYVWLNNDSKTLRVD</sequence>
<comment type="similarity">
    <text evidence="2">Belongs to the TspO/BZRP family.</text>
</comment>
<dbReference type="FunFam" id="1.20.1260.100:FF:000001">
    <property type="entry name" value="translocator protein 2"/>
    <property type="match status" value="2"/>
</dbReference>
<protein>
    <submittedName>
        <fullName evidence="8">Translocator protein</fullName>
    </submittedName>
</protein>
<feature type="transmembrane region" description="Helical" evidence="6">
    <location>
        <begin position="52"/>
        <end position="75"/>
    </location>
</feature>
<evidence type="ECO:0000256" key="2">
    <source>
        <dbReference type="ARBA" id="ARBA00007524"/>
    </source>
</evidence>
<feature type="transmembrane region" description="Helical" evidence="6">
    <location>
        <begin position="106"/>
        <end position="129"/>
    </location>
</feature>
<proteinExistence type="inferred from homology"/>
<feature type="transmembrane region" description="Helical" evidence="6">
    <location>
        <begin position="258"/>
        <end position="277"/>
    </location>
</feature>
<feature type="transmembrane region" description="Helical" evidence="6">
    <location>
        <begin position="162"/>
        <end position="183"/>
    </location>
</feature>
<dbReference type="InterPro" id="IPR038330">
    <property type="entry name" value="TspO/MBR-related_sf"/>
</dbReference>
<keyword evidence="4 6" id="KW-1133">Transmembrane helix</keyword>
<dbReference type="Gene3D" id="1.20.1260.100">
    <property type="entry name" value="TspO/MBR protein"/>
    <property type="match status" value="2"/>
</dbReference>
<evidence type="ECO:0000256" key="6">
    <source>
        <dbReference type="SAM" id="Phobius"/>
    </source>
</evidence>
<name>A0A1I8H1J2_9PLAT</name>
<dbReference type="PANTHER" id="PTHR10057">
    <property type="entry name" value="PERIPHERAL-TYPE BENZODIAZEPINE RECEPTOR"/>
    <property type="match status" value="1"/>
</dbReference>
<keyword evidence="7" id="KW-1185">Reference proteome</keyword>
<dbReference type="Proteomes" id="UP000095280">
    <property type="component" value="Unplaced"/>
</dbReference>
<evidence type="ECO:0000256" key="3">
    <source>
        <dbReference type="ARBA" id="ARBA00022692"/>
    </source>
</evidence>
<comment type="subcellular location">
    <subcellularLocation>
        <location evidence="1">Membrane</location>
        <topology evidence="1">Multi-pass membrane protein</topology>
    </subcellularLocation>
</comment>
<evidence type="ECO:0000313" key="7">
    <source>
        <dbReference type="Proteomes" id="UP000095280"/>
    </source>
</evidence>
<feature type="transmembrane region" description="Helical" evidence="6">
    <location>
        <begin position="289"/>
        <end position="309"/>
    </location>
</feature>
<keyword evidence="5 6" id="KW-0472">Membrane</keyword>
<evidence type="ECO:0000256" key="5">
    <source>
        <dbReference type="ARBA" id="ARBA00023136"/>
    </source>
</evidence>
<dbReference type="WBParaSite" id="maker-uti_cns_0004099-snap-gene-0.2-mRNA-1">
    <property type="protein sequence ID" value="maker-uti_cns_0004099-snap-gene-0.2-mRNA-1"/>
    <property type="gene ID" value="maker-uti_cns_0004099-snap-gene-0.2"/>
</dbReference>
<dbReference type="InterPro" id="IPR004307">
    <property type="entry name" value="TspO_MBR"/>
</dbReference>
<feature type="transmembrane region" description="Helical" evidence="6">
    <location>
        <begin position="204"/>
        <end position="225"/>
    </location>
</feature>
<feature type="transmembrane region" description="Helical" evidence="6">
    <location>
        <begin position="136"/>
        <end position="156"/>
    </location>
</feature>
<evidence type="ECO:0000256" key="4">
    <source>
        <dbReference type="ARBA" id="ARBA00022989"/>
    </source>
</evidence>
<evidence type="ECO:0000256" key="1">
    <source>
        <dbReference type="ARBA" id="ARBA00004141"/>
    </source>
</evidence>
<reference evidence="8" key="1">
    <citation type="submission" date="2016-11" db="UniProtKB">
        <authorList>
            <consortium name="WormBaseParasite"/>
        </authorList>
    </citation>
    <scope>IDENTIFICATION</scope>
</reference>
<organism evidence="7 8">
    <name type="scientific">Macrostomum lignano</name>
    <dbReference type="NCBI Taxonomy" id="282301"/>
    <lineage>
        <taxon>Eukaryota</taxon>
        <taxon>Metazoa</taxon>
        <taxon>Spiralia</taxon>
        <taxon>Lophotrochozoa</taxon>
        <taxon>Platyhelminthes</taxon>
        <taxon>Rhabditophora</taxon>
        <taxon>Macrostomorpha</taxon>
        <taxon>Macrostomida</taxon>
        <taxon>Macrostomidae</taxon>
        <taxon>Macrostomum</taxon>
    </lineage>
</organism>
<dbReference type="PANTHER" id="PTHR10057:SF0">
    <property type="entry name" value="TRANSLOCATOR PROTEIN"/>
    <property type="match status" value="1"/>
</dbReference>
<dbReference type="GO" id="GO:0033013">
    <property type="term" value="P:tetrapyrrole metabolic process"/>
    <property type="evidence" value="ECO:0007669"/>
    <property type="project" value="UniProtKB-ARBA"/>
</dbReference>
<dbReference type="Pfam" id="PF03073">
    <property type="entry name" value="TspO_MBR"/>
    <property type="match status" value="2"/>
</dbReference>
<accession>A0A1I8H1J2</accession>
<dbReference type="AlphaFoldDB" id="A0A1I8H1J2"/>
<keyword evidence="3 6" id="KW-0812">Transmembrane</keyword>
<dbReference type="GO" id="GO:0005741">
    <property type="term" value="C:mitochondrial outer membrane"/>
    <property type="evidence" value="ECO:0007669"/>
    <property type="project" value="TreeGrafter"/>
</dbReference>